<dbReference type="Proteomes" id="UP000747399">
    <property type="component" value="Unassembled WGS sequence"/>
</dbReference>
<gene>
    <name evidence="2" type="ORF">Vafri_8689</name>
</gene>
<evidence type="ECO:0000313" key="3">
    <source>
        <dbReference type="Proteomes" id="UP000747399"/>
    </source>
</evidence>
<feature type="region of interest" description="Disordered" evidence="1">
    <location>
        <begin position="209"/>
        <end position="240"/>
    </location>
</feature>
<feature type="compositionally biased region" description="Acidic residues" evidence="1">
    <location>
        <begin position="127"/>
        <end position="147"/>
    </location>
</feature>
<reference evidence="2" key="1">
    <citation type="journal article" date="2021" name="Proc. Natl. Acad. Sci. U.S.A.">
        <title>Three genomes in the algal genus Volvox reveal the fate of a haploid sex-determining region after a transition to homothallism.</title>
        <authorList>
            <person name="Yamamoto K."/>
            <person name="Hamaji T."/>
            <person name="Kawai-Toyooka H."/>
            <person name="Matsuzaki R."/>
            <person name="Takahashi F."/>
            <person name="Nishimura Y."/>
            <person name="Kawachi M."/>
            <person name="Noguchi H."/>
            <person name="Minakuchi Y."/>
            <person name="Umen J.G."/>
            <person name="Toyoda A."/>
            <person name="Nozaki H."/>
        </authorList>
    </citation>
    <scope>NUCLEOTIDE SEQUENCE</scope>
    <source>
        <strain evidence="2">NIES-3780</strain>
    </source>
</reference>
<organism evidence="2 3">
    <name type="scientific">Volvox africanus</name>
    <dbReference type="NCBI Taxonomy" id="51714"/>
    <lineage>
        <taxon>Eukaryota</taxon>
        <taxon>Viridiplantae</taxon>
        <taxon>Chlorophyta</taxon>
        <taxon>core chlorophytes</taxon>
        <taxon>Chlorophyceae</taxon>
        <taxon>CS clade</taxon>
        <taxon>Chlamydomonadales</taxon>
        <taxon>Volvocaceae</taxon>
        <taxon>Volvox</taxon>
    </lineage>
</organism>
<evidence type="ECO:0000256" key="1">
    <source>
        <dbReference type="SAM" id="MobiDB-lite"/>
    </source>
</evidence>
<dbReference type="AlphaFoldDB" id="A0A8J4F0K4"/>
<dbReference type="EMBL" id="BNCO01000014">
    <property type="protein sequence ID" value="GIL52952.1"/>
    <property type="molecule type" value="Genomic_DNA"/>
</dbReference>
<name>A0A8J4F0K4_9CHLO</name>
<accession>A0A8J4F0K4</accession>
<sequence>MGLARVLLGRGSKDTGLAKCTRIDSLGLARRRFAAKAAEEDLSADTAGLERVCRDGDGVAAELGPLDQDLKDGVSENFLGQRHRDSLRIHRRRFKMRASLDLPSSRLGGKNVRWLRGPSPSSSVEPDGQDEEDADDDHESSDDDGDEQQNGRISIRIGNDTTHHVRFRRASDGEYLTSTQAHKIQEGGIPYAFKAVQLKAERLFRRLTGNYTESQPSRPRSATTSRSGSPTLAQRISAGRAASTITRASSVWGVGIGGQHRSVDASSDVVCNGELSPTAVSSVIAAAMVSTGGAGEEGNYGSVRQRRSERQSAPGELFFTSISGSQEPASPPLLTVGRLRASSVTKGNSTSGLGAASSCTGPLGSAGKSRNWLTRLSRGFTSASTYKASVTSSSPATAAAAGSAMPSSIPLARTSTEGVAALTEEGDVPFVPIAAAAGN</sequence>
<comment type="caution">
    <text evidence="2">The sequence shown here is derived from an EMBL/GenBank/DDBJ whole genome shotgun (WGS) entry which is preliminary data.</text>
</comment>
<feature type="compositionally biased region" description="Low complexity" evidence="1">
    <location>
        <begin position="214"/>
        <end position="231"/>
    </location>
</feature>
<keyword evidence="3" id="KW-1185">Reference proteome</keyword>
<protein>
    <submittedName>
        <fullName evidence="2">Uncharacterized protein</fullName>
    </submittedName>
</protein>
<feature type="region of interest" description="Disordered" evidence="1">
    <location>
        <begin position="109"/>
        <end position="160"/>
    </location>
</feature>
<evidence type="ECO:0000313" key="2">
    <source>
        <dbReference type="EMBL" id="GIL52952.1"/>
    </source>
</evidence>
<proteinExistence type="predicted"/>